<dbReference type="PROSITE" id="PS51714">
    <property type="entry name" value="G_BMS1"/>
    <property type="match status" value="1"/>
</dbReference>
<dbReference type="PANTHER" id="PTHR12858">
    <property type="entry name" value="RIBOSOME BIOGENESIS PROTEIN"/>
    <property type="match status" value="1"/>
</dbReference>
<dbReference type="InterPro" id="IPR030387">
    <property type="entry name" value="G_Bms1/Tsr1_dom"/>
</dbReference>
<feature type="domain" description="Bms1-type G" evidence="6">
    <location>
        <begin position="82"/>
        <end position="246"/>
    </location>
</feature>
<evidence type="ECO:0000313" key="8">
    <source>
        <dbReference type="Proteomes" id="UP001642520"/>
    </source>
</evidence>
<feature type="coiled-coil region" evidence="4">
    <location>
        <begin position="1233"/>
        <end position="1275"/>
    </location>
</feature>
<feature type="compositionally biased region" description="Basic and acidic residues" evidence="5">
    <location>
        <begin position="447"/>
        <end position="468"/>
    </location>
</feature>
<keyword evidence="3" id="KW-0539">Nucleus</keyword>
<feature type="compositionally biased region" description="Polar residues" evidence="5">
    <location>
        <begin position="548"/>
        <end position="563"/>
    </location>
</feature>
<dbReference type="PANTHER" id="PTHR12858:SF2">
    <property type="entry name" value="RIBOSOME BIOGENESIS PROTEIN BMS1 HOMOLOG"/>
    <property type="match status" value="1"/>
</dbReference>
<dbReference type="Pfam" id="PF04950">
    <property type="entry name" value="RIBIOP_C"/>
    <property type="match status" value="1"/>
</dbReference>
<feature type="compositionally biased region" description="Polar residues" evidence="5">
    <location>
        <begin position="1"/>
        <end position="10"/>
    </location>
</feature>
<protein>
    <recommendedName>
        <fullName evidence="6">Bms1-type G domain-containing protein</fullName>
    </recommendedName>
</protein>
<keyword evidence="2" id="KW-0690">Ribosome biogenesis</keyword>
<reference evidence="7 8" key="1">
    <citation type="submission" date="2024-08" db="EMBL/GenBank/DDBJ databases">
        <authorList>
            <person name="Will J Nash"/>
            <person name="Angela Man"/>
            <person name="Seanna McTaggart"/>
            <person name="Kendall Baker"/>
            <person name="Tom Barker"/>
            <person name="Leah Catchpole"/>
            <person name="Alex Durrant"/>
            <person name="Karim Gharbi"/>
            <person name="Naomi Irish"/>
            <person name="Gemy Kaithakottil"/>
            <person name="Debby Ku"/>
            <person name="Aaliyah Providence"/>
            <person name="Felix Shaw"/>
            <person name="David Swarbreck"/>
            <person name="Chris Watkins"/>
            <person name="Ann M. McCartney"/>
            <person name="Giulio Formenti"/>
            <person name="Alice Mouton"/>
            <person name="Noel Vella"/>
            <person name="Bjorn M von Reumont"/>
            <person name="Adriana Vella"/>
            <person name="Wilfried Haerty"/>
        </authorList>
    </citation>
    <scope>NUCLEOTIDE SEQUENCE [LARGE SCALE GENOMIC DNA]</scope>
</reference>
<feature type="compositionally biased region" description="Acidic residues" evidence="5">
    <location>
        <begin position="706"/>
        <end position="723"/>
    </location>
</feature>
<feature type="compositionally biased region" description="Acidic residues" evidence="5">
    <location>
        <begin position="625"/>
        <end position="634"/>
    </location>
</feature>
<dbReference type="SMART" id="SM01362">
    <property type="entry name" value="DUF663"/>
    <property type="match status" value="1"/>
</dbReference>
<dbReference type="InterPro" id="IPR027417">
    <property type="entry name" value="P-loop_NTPase"/>
</dbReference>
<proteinExistence type="predicted"/>
<feature type="region of interest" description="Disordered" evidence="5">
    <location>
        <begin position="434"/>
        <end position="565"/>
    </location>
</feature>
<feature type="region of interest" description="Disordered" evidence="5">
    <location>
        <begin position="1"/>
        <end position="47"/>
    </location>
</feature>
<gene>
    <name evidence="7" type="ORF">XYLVIOL_LOCUS5764</name>
</gene>
<evidence type="ECO:0000259" key="6">
    <source>
        <dbReference type="PROSITE" id="PS51714"/>
    </source>
</evidence>
<keyword evidence="4" id="KW-0175">Coiled coil</keyword>
<dbReference type="InterPro" id="IPR012948">
    <property type="entry name" value="AARP2CN"/>
</dbReference>
<feature type="compositionally biased region" description="Basic and acidic residues" evidence="5">
    <location>
        <begin position="635"/>
        <end position="644"/>
    </location>
</feature>
<feature type="region of interest" description="Disordered" evidence="5">
    <location>
        <begin position="704"/>
        <end position="724"/>
    </location>
</feature>
<dbReference type="Gene3D" id="3.40.50.300">
    <property type="entry name" value="P-loop containing nucleotide triphosphate hydrolases"/>
    <property type="match status" value="1"/>
</dbReference>
<dbReference type="Pfam" id="PF08142">
    <property type="entry name" value="AARP2CN"/>
    <property type="match status" value="1"/>
</dbReference>
<feature type="region of interest" description="Disordered" evidence="5">
    <location>
        <begin position="597"/>
        <end position="657"/>
    </location>
</feature>
<organism evidence="7 8">
    <name type="scientific">Xylocopa violacea</name>
    <name type="common">Violet carpenter bee</name>
    <name type="synonym">Apis violacea</name>
    <dbReference type="NCBI Taxonomy" id="135666"/>
    <lineage>
        <taxon>Eukaryota</taxon>
        <taxon>Metazoa</taxon>
        <taxon>Ecdysozoa</taxon>
        <taxon>Arthropoda</taxon>
        <taxon>Hexapoda</taxon>
        <taxon>Insecta</taxon>
        <taxon>Pterygota</taxon>
        <taxon>Neoptera</taxon>
        <taxon>Endopterygota</taxon>
        <taxon>Hymenoptera</taxon>
        <taxon>Apocrita</taxon>
        <taxon>Aculeata</taxon>
        <taxon>Apoidea</taxon>
        <taxon>Anthophila</taxon>
        <taxon>Apidae</taxon>
        <taxon>Xylocopa</taxon>
        <taxon>Xylocopa</taxon>
    </lineage>
</organism>
<dbReference type="InterPro" id="IPR037875">
    <property type="entry name" value="Bms1_N"/>
</dbReference>
<evidence type="ECO:0000256" key="4">
    <source>
        <dbReference type="SAM" id="Coils"/>
    </source>
</evidence>
<dbReference type="SMART" id="SM00785">
    <property type="entry name" value="AARP2CN"/>
    <property type="match status" value="1"/>
</dbReference>
<dbReference type="Proteomes" id="UP001642520">
    <property type="component" value="Unassembled WGS sequence"/>
</dbReference>
<keyword evidence="8" id="KW-1185">Reference proteome</keyword>
<comment type="subcellular location">
    <subcellularLocation>
        <location evidence="1">Nucleus</location>
        <location evidence="1">Nucleolus</location>
    </subcellularLocation>
</comment>
<evidence type="ECO:0000256" key="5">
    <source>
        <dbReference type="SAM" id="MobiDB-lite"/>
    </source>
</evidence>
<dbReference type="EMBL" id="CAXAJV020001293">
    <property type="protein sequence ID" value="CAL7942876.1"/>
    <property type="molecule type" value="Genomic_DNA"/>
</dbReference>
<feature type="compositionally biased region" description="Acidic residues" evidence="5">
    <location>
        <begin position="475"/>
        <end position="487"/>
    </location>
</feature>
<dbReference type="CDD" id="cd01882">
    <property type="entry name" value="BMS1"/>
    <property type="match status" value="1"/>
</dbReference>
<evidence type="ECO:0000256" key="3">
    <source>
        <dbReference type="ARBA" id="ARBA00023242"/>
    </source>
</evidence>
<dbReference type="InterPro" id="IPR007034">
    <property type="entry name" value="BMS1_TSR1_C"/>
</dbReference>
<feature type="compositionally biased region" description="Basic and acidic residues" evidence="5">
    <location>
        <begin position="31"/>
        <end position="41"/>
    </location>
</feature>
<feature type="compositionally biased region" description="Basic residues" evidence="5">
    <location>
        <begin position="506"/>
        <end position="516"/>
    </location>
</feature>
<comment type="caution">
    <text evidence="7">The sequence shown here is derived from an EMBL/GenBank/DDBJ whole genome shotgun (WGS) entry which is preliminary data.</text>
</comment>
<dbReference type="SUPFAM" id="SSF52540">
    <property type="entry name" value="P-loop containing nucleoside triphosphate hydrolases"/>
    <property type="match status" value="1"/>
</dbReference>
<feature type="compositionally biased region" description="Acidic residues" evidence="5">
    <location>
        <begin position="532"/>
        <end position="544"/>
    </location>
</feature>
<evidence type="ECO:0000313" key="7">
    <source>
        <dbReference type="EMBL" id="CAL7942876.1"/>
    </source>
</evidence>
<evidence type="ECO:0000256" key="2">
    <source>
        <dbReference type="ARBA" id="ARBA00022517"/>
    </source>
</evidence>
<feature type="coiled-coil region" evidence="4">
    <location>
        <begin position="820"/>
        <end position="847"/>
    </location>
</feature>
<feature type="compositionally biased region" description="Basic and acidic residues" evidence="5">
    <location>
        <begin position="488"/>
        <end position="505"/>
    </location>
</feature>
<feature type="compositionally biased region" description="Acidic residues" evidence="5">
    <location>
        <begin position="645"/>
        <end position="657"/>
    </location>
</feature>
<dbReference type="InterPro" id="IPR039761">
    <property type="entry name" value="Bms1/Tsr1"/>
</dbReference>
<name>A0ABP1NRL8_XYLVO</name>
<sequence>MTNESDNTVTHKTHRERNAGRKAEKKKAKKEHVQELTDKQKNPKAFTFNSAIKAERRFRRKQDLDTKKQHIPLVDRTPVEPPPILVAIVGPPKVGKSLVIQCLIKSYVRQPLTNILGPVTVVSGKKRRITFMECNNDINSMIDIAKVADLVLLLIDASFGFEMEIFEFLNICQVHGMPRIMGVLTHLDLIKNAKQLRRTKKMLKQRFWTEVYAGAKLFYLSGLVHGEYLRTEVKNLARFISVMKFRPLTWRTMHPYILADRVEDLTAPELIRQNPKIDRTISLYGYVRGIPLNKETSVHIPGCGDVKIKDISFLPDPCPLPEELKKRALLEKERLIYAPFSGVGGIVYDKDAVYVELGGSHSHQEDETGLVGALMDTRETLDQKLRHSELQLFSNTAAIKSQDVNENFDSYIGETVIDNGRIRRKVLFPDSEALTKSSDVSDDSDREDIHDEEASSDREEGNENDIEKAASFLENSDDDDDDDDDTEDMKKLNEKNESDVNETTRMKKSIKRKSKGGLKFESELKRRKSSSEVDDEDEDESDDASDAKQTTLNSMKPSSSKILNNVDVYHSLSKESDILIKNKITEALNQLSACSNKMNKKANSDSESFDEFSDEDSRDRLQMDYSEEEVESECEISKGKKEYNEIDDLDGSEKVESEEEIVDELKWKSNLAEKAREAFEDRQRNNRNLMKIVYGVFDRDYVKEEKEEEKEEDEDKGMGEAEEIGGIFRVVHEKEKRKIQERELQDKEECIFFPETGRDWSTDENKVLVTNRFVTGKWKESEDAEELLKLDDINDEELYGDFEDLETGEKYETETPKETTSTEMEEKKKLLEKKKKLKEQFDLEYDNGESKTYYDELKLEVERQANLNKSEFEGIDDDVRVQLEGYRPGMYVRVEIEAIPCELITHLDPTYPLIIGGLLHGEENIGYVQTRIKKHRWYPKILKSKDPLILSVGWRRFQTLPIFSKLEDNLRNRMLKYTPEHVACMAHFWGPITPQGTGVLAVQDVATRVPGFRIAATGSIVEMDKSTQIMKKLKLTGVPMKIYKKTAFIKDMFNTALEVAKFEGARIKTVSGIRGQIKKAASKPEGCFRATFEDKILLSDIVFCRTWYKVDVPKFYNPVTSLLLPPEEKSHWQGMKTTGQLKRENGIRVPANKDSMYTPVERETKVFKPLSIPRSLQKDLPYRDKPKLSAFGKRKSSLKKGRVAVIREPKEANVARLLKMIRTNYAYKQKQLKEATKQRVEAHQAQIAAVEARKLKRQKELKKHVFRELSKLEKKKKF</sequence>
<accession>A0ABP1NRL8</accession>
<evidence type="ECO:0000256" key="1">
    <source>
        <dbReference type="ARBA" id="ARBA00004604"/>
    </source>
</evidence>